<keyword evidence="2 3" id="KW-0143">Chaperone</keyword>
<comment type="function">
    <text evidence="3">Required for maturation of urease via the functional incorporation of the urease nickel metallocenter.</text>
</comment>
<evidence type="ECO:0000313" key="5">
    <source>
        <dbReference type="Proteomes" id="UP000604730"/>
    </source>
</evidence>
<evidence type="ECO:0000313" key="4">
    <source>
        <dbReference type="EMBL" id="MBK5896820.1"/>
    </source>
</evidence>
<dbReference type="PANTHER" id="PTHR33620">
    <property type="entry name" value="UREASE ACCESSORY PROTEIN F"/>
    <property type="match status" value="1"/>
</dbReference>
<dbReference type="HAMAP" id="MF_01385">
    <property type="entry name" value="UreF"/>
    <property type="match status" value="1"/>
</dbReference>
<dbReference type="EMBL" id="JAEPRJ010000001">
    <property type="protein sequence ID" value="MBK5896820.1"/>
    <property type="molecule type" value="Genomic_DNA"/>
</dbReference>
<dbReference type="PIRSF" id="PIRSF009467">
    <property type="entry name" value="Ureas_acces_UreF"/>
    <property type="match status" value="1"/>
</dbReference>
<dbReference type="InterPro" id="IPR038277">
    <property type="entry name" value="UreF_sf"/>
</dbReference>
<keyword evidence="3" id="KW-0963">Cytoplasm</keyword>
<reference evidence="4 5" key="1">
    <citation type="submission" date="2021-01" db="EMBL/GenBank/DDBJ databases">
        <title>Isolation and description of Catonella massiliensis sp. nov., a novel Catonella species, isolated from a stable periodontitis subject.</title>
        <authorList>
            <person name="Antezack A."/>
            <person name="Boxberger M."/>
            <person name="La Scola B."/>
            <person name="Monnet-Corti V."/>
        </authorList>
    </citation>
    <scope>NUCLEOTIDE SEQUENCE [LARGE SCALE GENOMIC DNA]</scope>
    <source>
        <strain evidence="4 5">Marseille-Q4567</strain>
    </source>
</reference>
<comment type="subcellular location">
    <subcellularLocation>
        <location evidence="3">Cytoplasm</location>
    </subcellularLocation>
</comment>
<dbReference type="Pfam" id="PF01730">
    <property type="entry name" value="UreF"/>
    <property type="match status" value="1"/>
</dbReference>
<comment type="similarity">
    <text evidence="3">Belongs to the UreF family.</text>
</comment>
<dbReference type="InterPro" id="IPR002639">
    <property type="entry name" value="UreF"/>
</dbReference>
<sequence length="231" mass="26131">MGRKSKTLDLFQICDSTFPIGSFNHSFGMENYLSDGRIKKADDFNIWIKNFFESQFTYGEGLLVLLSLEALSLNKLNLLKDYDRILTISTLAKETRNGTKLIGKQMLRLIEGIHGNIPGLERYMKWIAEGESYGNPAVVFSIFAHSIGIFKEDAFLYYGYSIASTLIQNAVRAIPLGQREGQVILRNINEMLSDLYETAKELSVDDLGANAPGIEMAQIRHERQEARLFMS</sequence>
<dbReference type="Gene3D" id="1.10.4190.10">
    <property type="entry name" value="Urease accessory protein UreF"/>
    <property type="match status" value="1"/>
</dbReference>
<proteinExistence type="inferred from homology"/>
<keyword evidence="5" id="KW-1185">Reference proteome</keyword>
<protein>
    <recommendedName>
        <fullName evidence="3">Urease accessory protein UreF</fullName>
    </recommendedName>
</protein>
<comment type="caution">
    <text evidence="4">The sequence shown here is derived from an EMBL/GenBank/DDBJ whole genome shotgun (WGS) entry which is preliminary data.</text>
</comment>
<evidence type="ECO:0000256" key="2">
    <source>
        <dbReference type="ARBA" id="ARBA00023186"/>
    </source>
</evidence>
<evidence type="ECO:0000256" key="1">
    <source>
        <dbReference type="ARBA" id="ARBA00022988"/>
    </source>
</evidence>
<dbReference type="Proteomes" id="UP000604730">
    <property type="component" value="Unassembled WGS sequence"/>
</dbReference>
<gene>
    <name evidence="3" type="primary">ureF</name>
    <name evidence="4" type="ORF">JJN12_03330</name>
</gene>
<keyword evidence="1 3" id="KW-0996">Nickel insertion</keyword>
<dbReference type="RefSeq" id="WP_208428366.1">
    <property type="nucleotide sequence ID" value="NZ_JAEPRJ010000001.1"/>
</dbReference>
<name>A0ABS1IYC3_9FIRM</name>
<accession>A0ABS1IYC3</accession>
<dbReference type="PANTHER" id="PTHR33620:SF1">
    <property type="entry name" value="UREASE ACCESSORY PROTEIN F"/>
    <property type="match status" value="1"/>
</dbReference>
<evidence type="ECO:0000256" key="3">
    <source>
        <dbReference type="HAMAP-Rule" id="MF_01385"/>
    </source>
</evidence>
<organism evidence="4 5">
    <name type="scientific">Catonella massiliensis</name>
    <dbReference type="NCBI Taxonomy" id="2799636"/>
    <lineage>
        <taxon>Bacteria</taxon>
        <taxon>Bacillati</taxon>
        <taxon>Bacillota</taxon>
        <taxon>Clostridia</taxon>
        <taxon>Lachnospirales</taxon>
        <taxon>Lachnospiraceae</taxon>
        <taxon>Catonella</taxon>
    </lineage>
</organism>
<comment type="subunit">
    <text evidence="3">UreD, UreF and UreG form a complex that acts as a GTP-hydrolysis-dependent molecular chaperone, activating the urease apoprotein by helping to assemble the nickel containing metallocenter of UreC. The UreE protein probably delivers the nickel.</text>
</comment>